<dbReference type="GeneID" id="14893849"/>
<protein>
    <submittedName>
        <fullName evidence="6">Type II inositol-1,4,5-trisphosphate 5-phosphatase, putative</fullName>
        <ecNumber evidence="6">3.1.3.36</ecNumber>
    </submittedName>
</protein>
<evidence type="ECO:0000256" key="4">
    <source>
        <dbReference type="ARBA" id="ARBA00023329"/>
    </source>
</evidence>
<dbReference type="SUPFAM" id="SSF48350">
    <property type="entry name" value="GTPase activation domain, GAP"/>
    <property type="match status" value="1"/>
</dbReference>
<dbReference type="GO" id="GO:0007165">
    <property type="term" value="P:signal transduction"/>
    <property type="evidence" value="ECO:0007669"/>
    <property type="project" value="InterPro"/>
</dbReference>
<dbReference type="PANTHER" id="PTHR11200">
    <property type="entry name" value="INOSITOL 5-PHOSPHATASE"/>
    <property type="match status" value="1"/>
</dbReference>
<comment type="subcellular location">
    <subcellularLocation>
        <location evidence="2">Cytoplasmic vesicle</location>
        <location evidence="2">Phagosome membrane</location>
    </subcellularLocation>
    <subcellularLocation>
        <location evidence="1">Early endosome membrane</location>
    </subcellularLocation>
</comment>
<dbReference type="InterPro" id="IPR008936">
    <property type="entry name" value="Rho_GTPase_activation_prot"/>
</dbReference>
<dbReference type="GO" id="GO:0034485">
    <property type="term" value="F:phosphatidylinositol-3,4,5-trisphosphate 5-phosphatase activity"/>
    <property type="evidence" value="ECO:0007669"/>
    <property type="project" value="TreeGrafter"/>
</dbReference>
<dbReference type="EMBL" id="KB206169">
    <property type="protein sequence ID" value="ELP94993.1"/>
    <property type="molecule type" value="Genomic_DNA"/>
</dbReference>
<dbReference type="Gene3D" id="3.60.10.10">
    <property type="entry name" value="Endonuclease/exonuclease/phosphatase"/>
    <property type="match status" value="1"/>
</dbReference>
<name>A0A0A1UET5_ENTIV</name>
<evidence type="ECO:0000313" key="7">
    <source>
        <dbReference type="Proteomes" id="UP000014680"/>
    </source>
</evidence>
<dbReference type="GO" id="GO:0004445">
    <property type="term" value="F:inositol-polyphosphate 5-phosphatase activity"/>
    <property type="evidence" value="ECO:0007669"/>
    <property type="project" value="TreeGrafter"/>
</dbReference>
<proteinExistence type="predicted"/>
<sequence length="674" mass="77686">MNVVPAEEIERYSEDPFNWRVIRLRERSNEYSVRKDYTVTMVTYNINEKMIEPKGFAYILDSQKEATDFLFIAVEEIDMSVTGFLKGSALTPKAVDLSYNVQSGLAALNKAKYTKLTVLQLGGVVLMGFCKEEIRDKVKEEGSGCEAVGAMGIMANKGGIAYSFKIHDTQICVVGAHLAAMQGEVEKRNSNFNDIFHNIVIFPINESAEFKRKTIESHDIVFWMGDLNYRLDEEDSVIREKIKSKTAYELVPEKDQLVVQRRIVPLLGQFTEAPINFLPTYKFVIGTQEYHEKRKPAYCDRVLFKCEKGLSVSCYDYLSKPDLIESDHKPVKGCFRFETRSIIPEKYKNVEKELVDMEDKLLKIVKPSVAIDRQEFTVEVYPYQRTDVVLLAQNDGNVKANVCIRDPKLEKSGGFPSWLKVTPNKFEFSKNDILPKSVTFSFLFDFVEHMEMFQKGEKNFLLVFEIQGGKTLFITFKIVLKKTCLCKSIEDLNKHSNGYVLNQPNSTNQIIPKEVWRLCGFIVPHLGEKNLFTTFPSEENTQSYLDILRALDLHEEFKKNTDVKRVIEFLAVFLMNLTESIIPSSLYDQVVLSSDKVEVDSERFFVRNKNQMPTCNYNLFVYMISFIKEVLKKNGELVSENVIRYFTHSFVRPADGVKRQCDARNIEKFLLKFV</sequence>
<dbReference type="Proteomes" id="UP000014680">
    <property type="component" value="Unassembled WGS sequence"/>
</dbReference>
<evidence type="ECO:0000313" key="6">
    <source>
        <dbReference type="EMBL" id="ELP94993.1"/>
    </source>
</evidence>
<dbReference type="GO" id="GO:0004439">
    <property type="term" value="F:phosphatidylinositol-4,5-bisphosphate 5-phosphatase activity"/>
    <property type="evidence" value="ECO:0007669"/>
    <property type="project" value="UniProtKB-EC"/>
</dbReference>
<dbReference type="InterPro" id="IPR000198">
    <property type="entry name" value="RhoGAP_dom"/>
</dbReference>
<dbReference type="PROSITE" id="PS50238">
    <property type="entry name" value="RHOGAP"/>
    <property type="match status" value="1"/>
</dbReference>
<feature type="domain" description="Rho-GAP" evidence="5">
    <location>
        <begin position="487"/>
        <end position="674"/>
    </location>
</feature>
<keyword evidence="6" id="KW-0378">Hydrolase</keyword>
<dbReference type="KEGG" id="eiv:EIN_251770"/>
<dbReference type="Gene3D" id="2.60.40.10">
    <property type="entry name" value="Immunoglobulins"/>
    <property type="match status" value="1"/>
</dbReference>
<dbReference type="InterPro" id="IPR046985">
    <property type="entry name" value="IP5"/>
</dbReference>
<dbReference type="GO" id="GO:0046856">
    <property type="term" value="P:phosphatidylinositol dephosphorylation"/>
    <property type="evidence" value="ECO:0007669"/>
    <property type="project" value="InterPro"/>
</dbReference>
<dbReference type="InterPro" id="IPR013783">
    <property type="entry name" value="Ig-like_fold"/>
</dbReference>
<keyword evidence="3" id="KW-0967">Endosome</keyword>
<dbReference type="Pfam" id="PF00620">
    <property type="entry name" value="RhoGAP"/>
    <property type="match status" value="1"/>
</dbReference>
<organism evidence="6 7">
    <name type="scientific">Entamoeba invadens IP1</name>
    <dbReference type="NCBI Taxonomy" id="370355"/>
    <lineage>
        <taxon>Eukaryota</taxon>
        <taxon>Amoebozoa</taxon>
        <taxon>Evosea</taxon>
        <taxon>Archamoebae</taxon>
        <taxon>Mastigamoebida</taxon>
        <taxon>Entamoebidae</taxon>
        <taxon>Entamoeba</taxon>
    </lineage>
</organism>
<dbReference type="OrthoDB" id="7862313at2759"/>
<dbReference type="EC" id="3.1.3.36" evidence="6"/>
<dbReference type="Pfam" id="PF22669">
    <property type="entry name" value="Exo_endo_phos2"/>
    <property type="match status" value="1"/>
</dbReference>
<keyword evidence="4" id="KW-0968">Cytoplasmic vesicle</keyword>
<evidence type="ECO:0000259" key="5">
    <source>
        <dbReference type="PROSITE" id="PS50238"/>
    </source>
</evidence>
<dbReference type="OMA" id="VREDAWC"/>
<evidence type="ECO:0000256" key="1">
    <source>
        <dbReference type="ARBA" id="ARBA00004146"/>
    </source>
</evidence>
<dbReference type="SUPFAM" id="SSF56219">
    <property type="entry name" value="DNase I-like"/>
    <property type="match status" value="1"/>
</dbReference>
<dbReference type="InterPro" id="IPR000300">
    <property type="entry name" value="IPPc"/>
</dbReference>
<dbReference type="Gene3D" id="1.10.555.10">
    <property type="entry name" value="Rho GTPase activation protein"/>
    <property type="match status" value="1"/>
</dbReference>
<reference evidence="6 7" key="1">
    <citation type="submission" date="2012-10" db="EMBL/GenBank/DDBJ databases">
        <authorList>
            <person name="Zafar N."/>
            <person name="Inman J."/>
            <person name="Hall N."/>
            <person name="Lorenzi H."/>
            <person name="Caler E."/>
        </authorList>
    </citation>
    <scope>NUCLEOTIDE SEQUENCE [LARGE SCALE GENOMIC DNA]</scope>
    <source>
        <strain evidence="6 7">IP1</strain>
    </source>
</reference>
<dbReference type="GO" id="GO:0031901">
    <property type="term" value="C:early endosome membrane"/>
    <property type="evidence" value="ECO:0007669"/>
    <property type="project" value="UniProtKB-SubCell"/>
</dbReference>
<dbReference type="VEuPathDB" id="AmoebaDB:EIN_251770"/>
<dbReference type="InterPro" id="IPR036691">
    <property type="entry name" value="Endo/exonu/phosph_ase_sf"/>
</dbReference>
<dbReference type="PANTHER" id="PTHR11200:SF300">
    <property type="entry name" value="TYPE II INOSITOL 1,4,5-TRISPHOSPHATE 5-PHOSPHATASE"/>
    <property type="match status" value="1"/>
</dbReference>
<evidence type="ECO:0000256" key="3">
    <source>
        <dbReference type="ARBA" id="ARBA00022753"/>
    </source>
</evidence>
<dbReference type="RefSeq" id="XP_004261764.1">
    <property type="nucleotide sequence ID" value="XM_004261716.1"/>
</dbReference>
<dbReference type="GO" id="GO:0030670">
    <property type="term" value="C:phagocytic vesicle membrane"/>
    <property type="evidence" value="ECO:0007669"/>
    <property type="project" value="UniProtKB-SubCell"/>
</dbReference>
<dbReference type="SMART" id="SM00128">
    <property type="entry name" value="IPPc"/>
    <property type="match status" value="1"/>
</dbReference>
<accession>A0A0A1UET5</accession>
<dbReference type="AlphaFoldDB" id="A0A0A1UET5"/>
<gene>
    <name evidence="6" type="ORF">EIN_251770</name>
</gene>
<keyword evidence="7" id="KW-1185">Reference proteome</keyword>
<evidence type="ECO:0000256" key="2">
    <source>
        <dbReference type="ARBA" id="ARBA00004580"/>
    </source>
</evidence>